<dbReference type="EMBL" id="JAUDJE010000001">
    <property type="protein sequence ID" value="MDM9557718.1"/>
    <property type="molecule type" value="Genomic_DNA"/>
</dbReference>
<evidence type="ECO:0000313" key="3">
    <source>
        <dbReference type="EMBL" id="MDM9557718.1"/>
    </source>
</evidence>
<evidence type="ECO:0000256" key="2">
    <source>
        <dbReference type="SAM" id="SignalP"/>
    </source>
</evidence>
<feature type="compositionally biased region" description="Pro residues" evidence="1">
    <location>
        <begin position="50"/>
        <end position="59"/>
    </location>
</feature>
<feature type="signal peptide" evidence="2">
    <location>
        <begin position="1"/>
        <end position="24"/>
    </location>
</feature>
<organism evidence="3 4">
    <name type="scientific">Bordetella petrii</name>
    <dbReference type="NCBI Taxonomy" id="94624"/>
    <lineage>
        <taxon>Bacteria</taxon>
        <taxon>Pseudomonadati</taxon>
        <taxon>Pseudomonadota</taxon>
        <taxon>Betaproteobacteria</taxon>
        <taxon>Burkholderiales</taxon>
        <taxon>Alcaligenaceae</taxon>
        <taxon>Bordetella</taxon>
    </lineage>
</organism>
<name>A0ABT7VXS4_9BORD</name>
<feature type="region of interest" description="Disordered" evidence="1">
    <location>
        <begin position="22"/>
        <end position="121"/>
    </location>
</feature>
<feature type="compositionally biased region" description="Low complexity" evidence="1">
    <location>
        <begin position="22"/>
        <end position="42"/>
    </location>
</feature>
<dbReference type="Proteomes" id="UP001175604">
    <property type="component" value="Unassembled WGS sequence"/>
</dbReference>
<evidence type="ECO:0008006" key="5">
    <source>
        <dbReference type="Google" id="ProtNLM"/>
    </source>
</evidence>
<gene>
    <name evidence="3" type="ORF">QUC21_01705</name>
</gene>
<keyword evidence="4" id="KW-1185">Reference proteome</keyword>
<evidence type="ECO:0000256" key="1">
    <source>
        <dbReference type="SAM" id="MobiDB-lite"/>
    </source>
</evidence>
<feature type="compositionally biased region" description="Basic and acidic residues" evidence="1">
    <location>
        <begin position="98"/>
        <end position="107"/>
    </location>
</feature>
<accession>A0ABT7VXS4</accession>
<evidence type="ECO:0000313" key="4">
    <source>
        <dbReference type="Proteomes" id="UP001175604"/>
    </source>
</evidence>
<sequence>MKRELFSWTAAVAVMGALAGGAYAQSTPDTGKPSSTSPSTTPNDGSAVPPNTPVPPGQTPPAGETNPTTAPGRGGMDSGHTSPGGDASPGSKTGLPTDKNHVPERNEPGTTEPQMPNTGGK</sequence>
<feature type="chain" id="PRO_5046076889" description="Secreted protein" evidence="2">
    <location>
        <begin position="25"/>
        <end position="121"/>
    </location>
</feature>
<keyword evidence="2" id="KW-0732">Signal</keyword>
<comment type="caution">
    <text evidence="3">The sequence shown here is derived from an EMBL/GenBank/DDBJ whole genome shotgun (WGS) entry which is preliminary data.</text>
</comment>
<feature type="compositionally biased region" description="Polar residues" evidence="1">
    <location>
        <begin position="108"/>
        <end position="121"/>
    </location>
</feature>
<reference evidence="3" key="1">
    <citation type="submission" date="2023-06" db="EMBL/GenBank/DDBJ databases">
        <title>full genome analysis of Phenantherene degrader P3.</title>
        <authorList>
            <person name="Akbar A."/>
            <person name="Rahmeh R."/>
            <person name="Kishk M."/>
        </authorList>
    </citation>
    <scope>NUCLEOTIDE SEQUENCE</scope>
    <source>
        <strain evidence="3">P3</strain>
    </source>
</reference>
<protein>
    <recommendedName>
        <fullName evidence="5">Secreted protein</fullName>
    </recommendedName>
</protein>
<dbReference type="RefSeq" id="WP_051439575.1">
    <property type="nucleotide sequence ID" value="NZ_JAUDJE010000001.1"/>
</dbReference>
<proteinExistence type="predicted"/>